<dbReference type="Pfam" id="PF02822">
    <property type="entry name" value="Antistasin"/>
    <property type="match status" value="2"/>
</dbReference>
<feature type="chain" id="PRO_5025589517" description="Antistasin-like domain-containing protein" evidence="1">
    <location>
        <begin position="25"/>
        <end position="196"/>
    </location>
</feature>
<evidence type="ECO:0000313" key="3">
    <source>
        <dbReference type="EMBL" id="KAF0972848.1"/>
    </source>
</evidence>
<dbReference type="OrthoDB" id="6133842at2759"/>
<accession>A0A6A5BFU5</accession>
<dbReference type="GeneID" id="68116314"/>
<protein>
    <recommendedName>
        <fullName evidence="2">Antistasin-like domain-containing protein</fullName>
    </recommendedName>
</protein>
<keyword evidence="1" id="KW-0732">Signal</keyword>
<keyword evidence="4" id="KW-1185">Reference proteome</keyword>
<dbReference type="AlphaFoldDB" id="A0A6A5BFU5"/>
<feature type="domain" description="Antistasin-like" evidence="2">
    <location>
        <begin position="96"/>
        <end position="121"/>
    </location>
</feature>
<name>A0A6A5BFU5_NAEFO</name>
<evidence type="ECO:0000256" key="1">
    <source>
        <dbReference type="SAM" id="SignalP"/>
    </source>
</evidence>
<comment type="caution">
    <text evidence="3">The sequence shown here is derived from an EMBL/GenBank/DDBJ whole genome shotgun (WGS) entry which is preliminary data.</text>
</comment>
<proteinExistence type="predicted"/>
<organism evidence="3 4">
    <name type="scientific">Naegleria fowleri</name>
    <name type="common">Brain eating amoeba</name>
    <dbReference type="NCBI Taxonomy" id="5763"/>
    <lineage>
        <taxon>Eukaryota</taxon>
        <taxon>Discoba</taxon>
        <taxon>Heterolobosea</taxon>
        <taxon>Tetramitia</taxon>
        <taxon>Eutetramitia</taxon>
        <taxon>Vahlkampfiidae</taxon>
        <taxon>Naegleria</taxon>
    </lineage>
</organism>
<dbReference type="InterPro" id="IPR004094">
    <property type="entry name" value="Antistasin-like"/>
</dbReference>
<dbReference type="VEuPathDB" id="AmoebaDB:FDP41_009097"/>
<dbReference type="EMBL" id="VFQX01000066">
    <property type="protein sequence ID" value="KAF0972848.1"/>
    <property type="molecule type" value="Genomic_DNA"/>
</dbReference>
<evidence type="ECO:0000259" key="2">
    <source>
        <dbReference type="PROSITE" id="PS51252"/>
    </source>
</evidence>
<dbReference type="Proteomes" id="UP000444721">
    <property type="component" value="Unassembled WGS sequence"/>
</dbReference>
<dbReference type="PROSITE" id="PS51252">
    <property type="entry name" value="ANTISTASIN"/>
    <property type="match status" value="1"/>
</dbReference>
<dbReference type="Gene3D" id="2.10.22.10">
    <property type="entry name" value="Antistasin, domain 1"/>
    <property type="match status" value="2"/>
</dbReference>
<dbReference type="VEuPathDB" id="AmoebaDB:NF0026590"/>
<evidence type="ECO:0000313" key="4">
    <source>
        <dbReference type="Proteomes" id="UP000444721"/>
    </source>
</evidence>
<dbReference type="VEuPathDB" id="AmoebaDB:NfTy_046240"/>
<dbReference type="SUPFAM" id="SSF57262">
    <property type="entry name" value="Leech antihemostatic proteins"/>
    <property type="match status" value="2"/>
</dbReference>
<dbReference type="InterPro" id="IPR011061">
    <property type="entry name" value="Hirudin/antistatin"/>
</dbReference>
<dbReference type="GO" id="GO:0004867">
    <property type="term" value="F:serine-type endopeptidase inhibitor activity"/>
    <property type="evidence" value="ECO:0007669"/>
    <property type="project" value="InterPro"/>
</dbReference>
<feature type="signal peptide" evidence="1">
    <location>
        <begin position="1"/>
        <end position="24"/>
    </location>
</feature>
<dbReference type="RefSeq" id="XP_044557562.1">
    <property type="nucleotide sequence ID" value="XM_044713020.1"/>
</dbReference>
<gene>
    <name evidence="3" type="ORF">FDP41_009097</name>
</gene>
<sequence length="196" mass="22155">MQRVQQQLSVAILCLFLFVSFVHSLTVTGLYCPLRDCKDRACPFTGFVIDKRGCPTCRCRDPREHALRLTGTLMKKIHSQLEQQNYQFRKPNFGNCPKHACMRFCPHGHETDLNGCRKCSCLKGPLSLTEKSKTSDVVAKPPIKDSKEQLLQECKKKCTIGRAYVLPNGKCGCVPLNRIRPVSTLSSLLSKWLQGR</sequence>
<reference evidence="3 4" key="1">
    <citation type="journal article" date="2019" name="Sci. Rep.">
        <title>Nanopore sequencing improves the draft genome of the human pathogenic amoeba Naegleria fowleri.</title>
        <authorList>
            <person name="Liechti N."/>
            <person name="Schurch N."/>
            <person name="Bruggmann R."/>
            <person name="Wittwer M."/>
        </authorList>
    </citation>
    <scope>NUCLEOTIDE SEQUENCE [LARGE SCALE GENOMIC DNA]</scope>
    <source>
        <strain evidence="3 4">ATCC 30894</strain>
    </source>
</reference>